<proteinExistence type="inferred from homology"/>
<dbReference type="EMBL" id="JACCJZ010000014">
    <property type="protein sequence ID" value="NYZ62591.1"/>
    <property type="molecule type" value="Genomic_DNA"/>
</dbReference>
<evidence type="ECO:0000256" key="2">
    <source>
        <dbReference type="ARBA" id="ARBA00006236"/>
    </source>
</evidence>
<reference evidence="10 11" key="1">
    <citation type="submission" date="2020-07" db="EMBL/GenBank/DDBJ databases">
        <title>isolation of Luteimonas sp. SJ-16.</title>
        <authorList>
            <person name="Huang X.-X."/>
            <person name="Xu L."/>
            <person name="Sun J.-Q."/>
        </authorList>
    </citation>
    <scope>NUCLEOTIDE SEQUENCE [LARGE SCALE GENOMIC DNA]</scope>
    <source>
        <strain evidence="10 11">SJ-16</strain>
    </source>
</reference>
<comment type="subcellular location">
    <subcellularLocation>
        <location evidence="8">Cell inner membrane</location>
        <topology evidence="8">Multi-pass membrane protein</topology>
    </subcellularLocation>
    <subcellularLocation>
        <location evidence="1">Cell membrane</location>
        <topology evidence="1">Multi-pass membrane protein</topology>
    </subcellularLocation>
</comment>
<organism evidence="10 11">
    <name type="scientific">Luteimonas deserti</name>
    <dbReference type="NCBI Taxonomy" id="2752306"/>
    <lineage>
        <taxon>Bacteria</taxon>
        <taxon>Pseudomonadati</taxon>
        <taxon>Pseudomonadota</taxon>
        <taxon>Gammaproteobacteria</taxon>
        <taxon>Lysobacterales</taxon>
        <taxon>Lysobacteraceae</taxon>
        <taxon>Luteimonas</taxon>
    </lineage>
</organism>
<sequence length="437" mass="46909">MLRRPRDLSVHASFAARGAPVTAARAPGSTRTLTLLLAGLAMFGPFSIDTIFPAFPAIGADLGADATAMQQTISVYLVAYALMSIVHGPLSDAIGRRRVILGGLVVFVLASVGCALSTDLVTLLVFRALQGLSAGVGLIVGRAVIRDVLHGDDAQRLMSQVSMIFGIAPAIAPIIGGWLLGWGRWPLIFWFLVAFSLVLLVVCWFRLPETHPREARSSLRPSRLLGDYAAIALNPRFQRVAAAGAFNFSALFLYIASTPVFVLEVLRLDERQFAWFFVPMIGGMMLGAWCSGRAAGRISGTRLANIGFACSGLAMAANLLYNLAIDQPSVPWAVLPMALNSFGIALVFPILTLRVLDMYPRQRGSASSLQAFTGLVLNALAAGVLSPLVSHHPMRLAMASAGFMLVGWMFWRWECARGGPTPSPVPHPARLEPTDQM</sequence>
<dbReference type="PANTHER" id="PTHR23502">
    <property type="entry name" value="MAJOR FACILITATOR SUPERFAMILY"/>
    <property type="match status" value="1"/>
</dbReference>
<keyword evidence="7 8" id="KW-0472">Membrane</keyword>
<feature type="transmembrane region" description="Helical" evidence="8">
    <location>
        <begin position="368"/>
        <end position="388"/>
    </location>
</feature>
<dbReference type="PANTHER" id="PTHR23502:SF132">
    <property type="entry name" value="POLYAMINE TRANSPORTER 2-RELATED"/>
    <property type="match status" value="1"/>
</dbReference>
<dbReference type="GO" id="GO:0005886">
    <property type="term" value="C:plasma membrane"/>
    <property type="evidence" value="ECO:0007669"/>
    <property type="project" value="UniProtKB-SubCell"/>
</dbReference>
<dbReference type="InterPro" id="IPR001958">
    <property type="entry name" value="Tet-R_TetA/multi-R_MdtG-like"/>
</dbReference>
<comment type="similarity">
    <text evidence="2 8">Belongs to the major facilitator superfamily. Bcr/CmlA family.</text>
</comment>
<feature type="domain" description="Major facilitator superfamily (MFS) profile" evidence="9">
    <location>
        <begin position="33"/>
        <end position="437"/>
    </location>
</feature>
<feature type="transmembrane region" description="Helical" evidence="8">
    <location>
        <begin position="99"/>
        <end position="118"/>
    </location>
</feature>
<feature type="transmembrane region" description="Helical" evidence="8">
    <location>
        <begin position="240"/>
        <end position="261"/>
    </location>
</feature>
<dbReference type="GO" id="GO:1990961">
    <property type="term" value="P:xenobiotic detoxification by transmembrane export across the plasma membrane"/>
    <property type="evidence" value="ECO:0007669"/>
    <property type="project" value="InterPro"/>
</dbReference>
<evidence type="ECO:0000256" key="6">
    <source>
        <dbReference type="ARBA" id="ARBA00022989"/>
    </source>
</evidence>
<keyword evidence="3 8" id="KW-0813">Transport</keyword>
<feature type="transmembrane region" description="Helical" evidence="8">
    <location>
        <begin position="157"/>
        <end position="181"/>
    </location>
</feature>
<dbReference type="Pfam" id="PF07690">
    <property type="entry name" value="MFS_1"/>
    <property type="match status" value="1"/>
</dbReference>
<evidence type="ECO:0000256" key="1">
    <source>
        <dbReference type="ARBA" id="ARBA00004651"/>
    </source>
</evidence>
<keyword evidence="4" id="KW-1003">Cell membrane</keyword>
<accession>A0A7Z0QPS6</accession>
<evidence type="ECO:0000256" key="7">
    <source>
        <dbReference type="ARBA" id="ARBA00023136"/>
    </source>
</evidence>
<dbReference type="PROSITE" id="PS50850">
    <property type="entry name" value="MFS"/>
    <property type="match status" value="1"/>
</dbReference>
<dbReference type="PRINTS" id="PR01035">
    <property type="entry name" value="TCRTETA"/>
</dbReference>
<evidence type="ECO:0000259" key="9">
    <source>
        <dbReference type="PROSITE" id="PS50850"/>
    </source>
</evidence>
<dbReference type="AlphaFoldDB" id="A0A7Z0QPS6"/>
<dbReference type="SUPFAM" id="SSF103473">
    <property type="entry name" value="MFS general substrate transporter"/>
    <property type="match status" value="1"/>
</dbReference>
<evidence type="ECO:0000313" key="11">
    <source>
        <dbReference type="Proteomes" id="UP000589896"/>
    </source>
</evidence>
<dbReference type="NCBIfam" id="TIGR00710">
    <property type="entry name" value="efflux_Bcr_CflA"/>
    <property type="match status" value="1"/>
</dbReference>
<gene>
    <name evidence="10" type="ORF">H0E82_07405</name>
</gene>
<keyword evidence="11" id="KW-1185">Reference proteome</keyword>
<feature type="transmembrane region" description="Helical" evidence="8">
    <location>
        <begin position="333"/>
        <end position="356"/>
    </location>
</feature>
<keyword evidence="5 8" id="KW-0812">Transmembrane</keyword>
<evidence type="ECO:0000256" key="8">
    <source>
        <dbReference type="RuleBase" id="RU365088"/>
    </source>
</evidence>
<feature type="transmembrane region" description="Helical" evidence="8">
    <location>
        <begin position="187"/>
        <end position="207"/>
    </location>
</feature>
<evidence type="ECO:0000256" key="3">
    <source>
        <dbReference type="ARBA" id="ARBA00022448"/>
    </source>
</evidence>
<dbReference type="InterPro" id="IPR004812">
    <property type="entry name" value="Efflux_drug-R_Bcr/CmlA"/>
</dbReference>
<protein>
    <recommendedName>
        <fullName evidence="8">Bcr/CflA family efflux transporter</fullName>
    </recommendedName>
</protein>
<dbReference type="GO" id="GO:0015385">
    <property type="term" value="F:sodium:proton antiporter activity"/>
    <property type="evidence" value="ECO:0007669"/>
    <property type="project" value="TreeGrafter"/>
</dbReference>
<evidence type="ECO:0000256" key="4">
    <source>
        <dbReference type="ARBA" id="ARBA00022475"/>
    </source>
</evidence>
<feature type="transmembrane region" description="Helical" evidence="8">
    <location>
        <begin position="303"/>
        <end position="321"/>
    </location>
</feature>
<feature type="transmembrane region" description="Helical" evidence="8">
    <location>
        <begin position="124"/>
        <end position="145"/>
    </location>
</feature>
<keyword evidence="6 8" id="KW-1133">Transmembrane helix</keyword>
<evidence type="ECO:0000256" key="5">
    <source>
        <dbReference type="ARBA" id="ARBA00022692"/>
    </source>
</evidence>
<evidence type="ECO:0000313" key="10">
    <source>
        <dbReference type="EMBL" id="NYZ62591.1"/>
    </source>
</evidence>
<dbReference type="Proteomes" id="UP000589896">
    <property type="component" value="Unassembled WGS sequence"/>
</dbReference>
<feature type="transmembrane region" description="Helical" evidence="8">
    <location>
        <begin position="394"/>
        <end position="411"/>
    </location>
</feature>
<dbReference type="InterPro" id="IPR020846">
    <property type="entry name" value="MFS_dom"/>
</dbReference>
<comment type="caution">
    <text evidence="10">The sequence shown here is derived from an EMBL/GenBank/DDBJ whole genome shotgun (WGS) entry which is preliminary data.</text>
</comment>
<dbReference type="InterPro" id="IPR011701">
    <property type="entry name" value="MFS"/>
</dbReference>
<dbReference type="GO" id="GO:0042910">
    <property type="term" value="F:xenobiotic transmembrane transporter activity"/>
    <property type="evidence" value="ECO:0007669"/>
    <property type="project" value="InterPro"/>
</dbReference>
<dbReference type="CDD" id="cd17320">
    <property type="entry name" value="MFS_MdfA_MDR_like"/>
    <property type="match status" value="1"/>
</dbReference>
<keyword evidence="8" id="KW-0997">Cell inner membrane</keyword>
<feature type="transmembrane region" description="Helical" evidence="8">
    <location>
        <begin position="273"/>
        <end position="291"/>
    </location>
</feature>
<dbReference type="Gene3D" id="1.20.1720.10">
    <property type="entry name" value="Multidrug resistance protein D"/>
    <property type="match status" value="1"/>
</dbReference>
<name>A0A7Z0QPS6_9GAMM</name>
<feature type="transmembrane region" description="Helical" evidence="8">
    <location>
        <begin position="68"/>
        <end position="87"/>
    </location>
</feature>
<feature type="transmembrane region" description="Helical" evidence="8">
    <location>
        <begin position="35"/>
        <end position="56"/>
    </location>
</feature>
<dbReference type="InterPro" id="IPR036259">
    <property type="entry name" value="MFS_trans_sf"/>
</dbReference>